<accession>A0A2K3KKH5</accession>
<gene>
    <name evidence="1" type="ORF">L195_g063212</name>
</gene>
<proteinExistence type="predicted"/>
<dbReference type="Proteomes" id="UP000236291">
    <property type="component" value="Unassembled WGS sequence"/>
</dbReference>
<feature type="non-terminal residue" evidence="1">
    <location>
        <position position="33"/>
    </location>
</feature>
<reference evidence="1 2" key="1">
    <citation type="journal article" date="2014" name="Am. J. Bot.">
        <title>Genome assembly and annotation for red clover (Trifolium pratense; Fabaceae).</title>
        <authorList>
            <person name="Istvanek J."/>
            <person name="Jaros M."/>
            <person name="Krenek A."/>
            <person name="Repkova J."/>
        </authorList>
    </citation>
    <scope>NUCLEOTIDE SEQUENCE [LARGE SCALE GENOMIC DNA]</scope>
    <source>
        <strain evidence="2">cv. Tatra</strain>
        <tissue evidence="1">Young leaves</tissue>
    </source>
</reference>
<protein>
    <submittedName>
        <fullName evidence="1">Uncharacterized protein</fullName>
    </submittedName>
</protein>
<sequence length="33" mass="4002">MHRSTTRPQFFLTLVFFFTKFTKIRESDSIMTS</sequence>
<evidence type="ECO:0000313" key="2">
    <source>
        <dbReference type="Proteomes" id="UP000236291"/>
    </source>
</evidence>
<reference evidence="1 2" key="2">
    <citation type="journal article" date="2017" name="Front. Plant Sci.">
        <title>Gene Classification and Mining of Molecular Markers Useful in Red Clover (Trifolium pratense) Breeding.</title>
        <authorList>
            <person name="Istvanek J."/>
            <person name="Dluhosova J."/>
            <person name="Dluhos P."/>
            <person name="Patkova L."/>
            <person name="Nedelnik J."/>
            <person name="Repkova J."/>
        </authorList>
    </citation>
    <scope>NUCLEOTIDE SEQUENCE [LARGE SCALE GENOMIC DNA]</scope>
    <source>
        <strain evidence="2">cv. Tatra</strain>
        <tissue evidence="1">Young leaves</tissue>
    </source>
</reference>
<organism evidence="1 2">
    <name type="scientific">Trifolium pratense</name>
    <name type="common">Red clover</name>
    <dbReference type="NCBI Taxonomy" id="57577"/>
    <lineage>
        <taxon>Eukaryota</taxon>
        <taxon>Viridiplantae</taxon>
        <taxon>Streptophyta</taxon>
        <taxon>Embryophyta</taxon>
        <taxon>Tracheophyta</taxon>
        <taxon>Spermatophyta</taxon>
        <taxon>Magnoliopsida</taxon>
        <taxon>eudicotyledons</taxon>
        <taxon>Gunneridae</taxon>
        <taxon>Pentapetalae</taxon>
        <taxon>rosids</taxon>
        <taxon>fabids</taxon>
        <taxon>Fabales</taxon>
        <taxon>Fabaceae</taxon>
        <taxon>Papilionoideae</taxon>
        <taxon>50 kb inversion clade</taxon>
        <taxon>NPAAA clade</taxon>
        <taxon>Hologalegina</taxon>
        <taxon>IRL clade</taxon>
        <taxon>Trifolieae</taxon>
        <taxon>Trifolium</taxon>
    </lineage>
</organism>
<dbReference type="EMBL" id="ASHM01198634">
    <property type="protein sequence ID" value="PNX66784.1"/>
    <property type="molecule type" value="Genomic_DNA"/>
</dbReference>
<comment type="caution">
    <text evidence="1">The sequence shown here is derived from an EMBL/GenBank/DDBJ whole genome shotgun (WGS) entry which is preliminary data.</text>
</comment>
<evidence type="ECO:0000313" key="1">
    <source>
        <dbReference type="EMBL" id="PNX66784.1"/>
    </source>
</evidence>
<name>A0A2K3KKH5_TRIPR</name>
<dbReference type="AlphaFoldDB" id="A0A2K3KKH5"/>